<dbReference type="STRING" id="1913577.LPB144_11485"/>
<dbReference type="InterPro" id="IPR050563">
    <property type="entry name" value="4-hydroxybenzoyl-CoA_TE"/>
</dbReference>
<name>A0A1L3J8N3_9FLAO</name>
<keyword evidence="2" id="KW-0378">Hydrolase</keyword>
<dbReference type="CDD" id="cd00586">
    <property type="entry name" value="4HBT"/>
    <property type="match status" value="1"/>
</dbReference>
<dbReference type="PANTHER" id="PTHR31793">
    <property type="entry name" value="4-HYDROXYBENZOYL-COA THIOESTERASE FAMILY MEMBER"/>
    <property type="match status" value="1"/>
</dbReference>
<keyword evidence="4" id="KW-1185">Reference proteome</keyword>
<organism evidence="3 4">
    <name type="scientific">Christiangramia salexigens</name>
    <dbReference type="NCBI Taxonomy" id="1913577"/>
    <lineage>
        <taxon>Bacteria</taxon>
        <taxon>Pseudomonadati</taxon>
        <taxon>Bacteroidota</taxon>
        <taxon>Flavobacteriia</taxon>
        <taxon>Flavobacteriales</taxon>
        <taxon>Flavobacteriaceae</taxon>
        <taxon>Christiangramia</taxon>
    </lineage>
</organism>
<protein>
    <submittedName>
        <fullName evidence="3">Thioesterase</fullName>
    </submittedName>
</protein>
<gene>
    <name evidence="3" type="ORF">LPB144_11485</name>
</gene>
<evidence type="ECO:0000256" key="2">
    <source>
        <dbReference type="ARBA" id="ARBA00022801"/>
    </source>
</evidence>
<dbReference type="SUPFAM" id="SSF54637">
    <property type="entry name" value="Thioesterase/thiol ester dehydrase-isomerase"/>
    <property type="match status" value="1"/>
</dbReference>
<comment type="similarity">
    <text evidence="1">Belongs to the 4-hydroxybenzoyl-CoA thioesterase family.</text>
</comment>
<dbReference type="Pfam" id="PF13279">
    <property type="entry name" value="4HBT_2"/>
    <property type="match status" value="1"/>
</dbReference>
<dbReference type="Proteomes" id="UP000182510">
    <property type="component" value="Chromosome"/>
</dbReference>
<reference evidence="3 4" key="1">
    <citation type="submission" date="2016-11" db="EMBL/GenBank/DDBJ databases">
        <title>Gramella sp. LPB0144 isolated from marine environment.</title>
        <authorList>
            <person name="Kim E."/>
            <person name="Yi H."/>
        </authorList>
    </citation>
    <scope>NUCLEOTIDE SEQUENCE [LARGE SCALE GENOMIC DNA]</scope>
    <source>
        <strain evidence="3 4">LPB0144</strain>
    </source>
</reference>
<dbReference type="PANTHER" id="PTHR31793:SF27">
    <property type="entry name" value="NOVEL THIOESTERASE SUPERFAMILY DOMAIN AND SAPOSIN A-TYPE DOMAIN CONTAINING PROTEIN (0610012H03RIK)"/>
    <property type="match status" value="1"/>
</dbReference>
<dbReference type="EMBL" id="CP018153">
    <property type="protein sequence ID" value="APG61470.1"/>
    <property type="molecule type" value="Genomic_DNA"/>
</dbReference>
<sequence length="133" mass="15444">MDFKLSLEIRIDWSDLDMYEHVNNISIMQYLQSGRVNFWEATGIHEYYKKANISTMLVSSKCDFKKALSYPGTAVVKSATDFIGNSSFGLAHNIFNDHGELCADSRDVVVWYDFNDKKTRPIPEWLRDKLNEH</sequence>
<evidence type="ECO:0000313" key="3">
    <source>
        <dbReference type="EMBL" id="APG61470.1"/>
    </source>
</evidence>
<dbReference type="GO" id="GO:0047617">
    <property type="term" value="F:fatty acyl-CoA hydrolase activity"/>
    <property type="evidence" value="ECO:0007669"/>
    <property type="project" value="TreeGrafter"/>
</dbReference>
<evidence type="ECO:0000256" key="1">
    <source>
        <dbReference type="ARBA" id="ARBA00005953"/>
    </source>
</evidence>
<evidence type="ECO:0000313" key="4">
    <source>
        <dbReference type="Proteomes" id="UP000182510"/>
    </source>
</evidence>
<dbReference type="Gene3D" id="3.10.129.10">
    <property type="entry name" value="Hotdog Thioesterase"/>
    <property type="match status" value="1"/>
</dbReference>
<dbReference type="InterPro" id="IPR029069">
    <property type="entry name" value="HotDog_dom_sf"/>
</dbReference>
<dbReference type="KEGG" id="grl:LPB144_11485"/>
<dbReference type="AlphaFoldDB" id="A0A1L3J8N3"/>
<proteinExistence type="inferred from homology"/>
<accession>A0A1L3J8N3</accession>